<gene>
    <name evidence="3" type="ORF">NQ318_009760</name>
</gene>
<keyword evidence="1" id="KW-0727">SH2 domain</keyword>
<evidence type="ECO:0000313" key="3">
    <source>
        <dbReference type="EMBL" id="KAJ8947459.1"/>
    </source>
</evidence>
<dbReference type="Gene3D" id="1.10.532.10">
    <property type="entry name" value="STAT transcription factor, N-terminal domain"/>
    <property type="match status" value="1"/>
</dbReference>
<dbReference type="PANTHER" id="PTHR11801">
    <property type="entry name" value="SIGNAL TRANSDUCER AND ACTIVATOR OF TRANSCRIPTION"/>
    <property type="match status" value="1"/>
</dbReference>
<dbReference type="InterPro" id="IPR001217">
    <property type="entry name" value="STAT"/>
</dbReference>
<evidence type="ECO:0000256" key="1">
    <source>
        <dbReference type="ARBA" id="ARBA00022999"/>
    </source>
</evidence>
<dbReference type="InterPro" id="IPR036535">
    <property type="entry name" value="STAT_N_sf"/>
</dbReference>
<dbReference type="EMBL" id="JAPWTK010000160">
    <property type="protein sequence ID" value="KAJ8947459.1"/>
    <property type="molecule type" value="Genomic_DNA"/>
</dbReference>
<accession>A0AAV8YAI6</accession>
<dbReference type="Pfam" id="PF02865">
    <property type="entry name" value="STAT_int"/>
    <property type="match status" value="1"/>
</dbReference>
<dbReference type="SUPFAM" id="SSF48092">
    <property type="entry name" value="Transcription factor STAT-4 N-domain"/>
    <property type="match status" value="1"/>
</dbReference>
<proteinExistence type="predicted"/>
<reference evidence="3" key="1">
    <citation type="journal article" date="2023" name="Insect Mol. Biol.">
        <title>Genome sequencing provides insights into the evolution of gene families encoding plant cell wall-degrading enzymes in longhorned beetles.</title>
        <authorList>
            <person name="Shin N.R."/>
            <person name="Okamura Y."/>
            <person name="Kirsch R."/>
            <person name="Pauchet Y."/>
        </authorList>
    </citation>
    <scope>NUCLEOTIDE SEQUENCE</scope>
    <source>
        <strain evidence="3">AMC_N1</strain>
    </source>
</reference>
<dbReference type="InterPro" id="IPR013799">
    <property type="entry name" value="STAT_TF_prot_interaction"/>
</dbReference>
<comment type="caution">
    <text evidence="3">The sequence shown here is derived from an EMBL/GenBank/DDBJ whole genome shotgun (WGS) entry which is preliminary data.</text>
</comment>
<dbReference type="GO" id="GO:0003700">
    <property type="term" value="F:DNA-binding transcription factor activity"/>
    <property type="evidence" value="ECO:0007669"/>
    <property type="project" value="InterPro"/>
</dbReference>
<dbReference type="AlphaFoldDB" id="A0AAV8YAI6"/>
<protein>
    <recommendedName>
        <fullName evidence="2">STAT transcription factor protein interaction domain-containing protein</fullName>
    </recommendedName>
</protein>
<name>A0AAV8YAI6_9CUCU</name>
<dbReference type="Proteomes" id="UP001162162">
    <property type="component" value="Unassembled WGS sequence"/>
</dbReference>
<feature type="domain" description="STAT transcription factor protein interaction" evidence="2">
    <location>
        <begin position="2"/>
        <end position="121"/>
    </location>
</feature>
<dbReference type="SMART" id="SM00964">
    <property type="entry name" value="STAT_int"/>
    <property type="match status" value="1"/>
</dbReference>
<keyword evidence="4" id="KW-1185">Reference proteome</keyword>
<sequence length="132" mass="14987">MSLWAKAQQLPSESLQQIRAIYGDHFPIEVRHYLAQSEIEPVPDNPQHEQYVAGLVNSLITEIENKAAVVTDAEYFLTKLKLAEAAKMFRQRYSNNPMQLYTYVRQCLATEMRLVQVAGGESCHGPTEFDGI</sequence>
<evidence type="ECO:0000313" key="4">
    <source>
        <dbReference type="Proteomes" id="UP001162162"/>
    </source>
</evidence>
<evidence type="ECO:0000259" key="2">
    <source>
        <dbReference type="SMART" id="SM00964"/>
    </source>
</evidence>
<organism evidence="3 4">
    <name type="scientific">Aromia moschata</name>
    <dbReference type="NCBI Taxonomy" id="1265417"/>
    <lineage>
        <taxon>Eukaryota</taxon>
        <taxon>Metazoa</taxon>
        <taxon>Ecdysozoa</taxon>
        <taxon>Arthropoda</taxon>
        <taxon>Hexapoda</taxon>
        <taxon>Insecta</taxon>
        <taxon>Pterygota</taxon>
        <taxon>Neoptera</taxon>
        <taxon>Endopterygota</taxon>
        <taxon>Coleoptera</taxon>
        <taxon>Polyphaga</taxon>
        <taxon>Cucujiformia</taxon>
        <taxon>Chrysomeloidea</taxon>
        <taxon>Cerambycidae</taxon>
        <taxon>Cerambycinae</taxon>
        <taxon>Callichromatini</taxon>
        <taxon>Aromia</taxon>
    </lineage>
</organism>
<dbReference type="GO" id="GO:0007165">
    <property type="term" value="P:signal transduction"/>
    <property type="evidence" value="ECO:0007669"/>
    <property type="project" value="InterPro"/>
</dbReference>